<dbReference type="STRING" id="1895771.BGO89_07800"/>
<organism evidence="1 2">
    <name type="scientific">Candidatus Kapaibacterium thiocyanatum</name>
    <dbReference type="NCBI Taxonomy" id="1895771"/>
    <lineage>
        <taxon>Bacteria</taxon>
        <taxon>Pseudomonadati</taxon>
        <taxon>Candidatus Kapaibacteriota</taxon>
        <taxon>Candidatus Kapaibacteriia</taxon>
        <taxon>Candidatus Kapaibacteriales</taxon>
        <taxon>Candidatus Kapaibacteriaceae</taxon>
        <taxon>Candidatus Kapaibacterium</taxon>
    </lineage>
</organism>
<dbReference type="AlphaFoldDB" id="A0A1M3L3J7"/>
<dbReference type="EMBL" id="MKVH01000008">
    <property type="protein sequence ID" value="OJX59895.1"/>
    <property type="molecule type" value="Genomic_DNA"/>
</dbReference>
<evidence type="ECO:0000313" key="1">
    <source>
        <dbReference type="EMBL" id="OJX59895.1"/>
    </source>
</evidence>
<evidence type="ECO:0000313" key="2">
    <source>
        <dbReference type="Proteomes" id="UP000184233"/>
    </source>
</evidence>
<name>A0A1M3L3J7_9BACT</name>
<gene>
    <name evidence="1" type="ORF">BGO89_07800</name>
</gene>
<comment type="caution">
    <text evidence="1">The sequence shown here is derived from an EMBL/GenBank/DDBJ whole genome shotgun (WGS) entry which is preliminary data.</text>
</comment>
<proteinExistence type="predicted"/>
<sequence>MYDIIFYFAVQYQCNPEQYNSTTSICTRRSECASDASYQVPGWNFYVITGGYPVFTIEAGPGSTP</sequence>
<dbReference type="Proteomes" id="UP000184233">
    <property type="component" value="Unassembled WGS sequence"/>
</dbReference>
<accession>A0A1M3L3J7</accession>
<reference evidence="1 2" key="1">
    <citation type="submission" date="2016-09" db="EMBL/GenBank/DDBJ databases">
        <title>Genome-resolved meta-omics ties microbial dynamics to process performance in biotechnology for thiocyanate degradation.</title>
        <authorList>
            <person name="Kantor R.S."/>
            <person name="Huddy R.J."/>
            <person name="Iyer R."/>
            <person name="Thomas B.C."/>
            <person name="Brown C.T."/>
            <person name="Anantharaman K."/>
            <person name="Tringe S."/>
            <person name="Hettich R.L."/>
            <person name="Harrison S.T."/>
            <person name="Banfield J.F."/>
        </authorList>
    </citation>
    <scope>NUCLEOTIDE SEQUENCE [LARGE SCALE GENOMIC DNA]</scope>
    <source>
        <strain evidence="1">59-99</strain>
    </source>
</reference>
<protein>
    <submittedName>
        <fullName evidence="1">Uncharacterized protein</fullName>
    </submittedName>
</protein>